<comment type="catalytic activity">
    <reaction evidence="1">
        <text>RNA(n) + a ribonucleoside 5'-triphosphate = RNA(n+1) + diphosphate</text>
        <dbReference type="Rhea" id="RHEA:21248"/>
        <dbReference type="Rhea" id="RHEA-COMP:14527"/>
        <dbReference type="Rhea" id="RHEA-COMP:17342"/>
        <dbReference type="ChEBI" id="CHEBI:33019"/>
        <dbReference type="ChEBI" id="CHEBI:61557"/>
        <dbReference type="ChEBI" id="CHEBI:140395"/>
        <dbReference type="EC" id="2.7.7.48"/>
    </reaction>
</comment>
<dbReference type="Proteomes" id="UP000469559">
    <property type="component" value="Unassembled WGS sequence"/>
</dbReference>
<dbReference type="EMBL" id="QGMF01000807">
    <property type="protein sequence ID" value="TVY13950.1"/>
    <property type="molecule type" value="Genomic_DNA"/>
</dbReference>
<dbReference type="OrthoDB" id="10055769at2759"/>
<dbReference type="PANTHER" id="PTHR23079:SF14">
    <property type="entry name" value="RNA-DEPENDENT RNA POLYMERASE"/>
    <property type="match status" value="1"/>
</dbReference>
<dbReference type="GO" id="GO:0030422">
    <property type="term" value="P:siRNA processing"/>
    <property type="evidence" value="ECO:0007669"/>
    <property type="project" value="TreeGrafter"/>
</dbReference>
<keyword evidence="1" id="KW-0548">Nucleotidyltransferase</keyword>
<evidence type="ECO:0000313" key="3">
    <source>
        <dbReference type="EMBL" id="TVY13950.1"/>
    </source>
</evidence>
<organism evidence="3 4">
    <name type="scientific">Lachnellula arida</name>
    <dbReference type="NCBI Taxonomy" id="1316785"/>
    <lineage>
        <taxon>Eukaryota</taxon>
        <taxon>Fungi</taxon>
        <taxon>Dikarya</taxon>
        <taxon>Ascomycota</taxon>
        <taxon>Pezizomycotina</taxon>
        <taxon>Leotiomycetes</taxon>
        <taxon>Helotiales</taxon>
        <taxon>Lachnaceae</taxon>
        <taxon>Lachnellula</taxon>
    </lineage>
</organism>
<reference evidence="3 4" key="1">
    <citation type="submission" date="2018-05" db="EMBL/GenBank/DDBJ databases">
        <title>Whole genome sequencing for identification of molecular markers to develop diagnostic detection tools for the regulated plant pathogen Lachnellula willkommii.</title>
        <authorList>
            <person name="Giroux E."/>
            <person name="Bilodeau G."/>
        </authorList>
    </citation>
    <scope>NUCLEOTIDE SEQUENCE [LARGE SCALE GENOMIC DNA]</scope>
    <source>
        <strain evidence="3 4">CBS 203.66</strain>
    </source>
</reference>
<proteinExistence type="inferred from homology"/>
<evidence type="ECO:0000313" key="4">
    <source>
        <dbReference type="Proteomes" id="UP000469559"/>
    </source>
</evidence>
<feature type="domain" description="RDRP core" evidence="2">
    <location>
        <begin position="203"/>
        <end position="822"/>
    </location>
</feature>
<dbReference type="EC" id="2.7.7.48" evidence="1"/>
<dbReference type="AlphaFoldDB" id="A0A8T9B1U4"/>
<dbReference type="Pfam" id="PF05183">
    <property type="entry name" value="RdRP"/>
    <property type="match status" value="1"/>
</dbReference>
<keyword evidence="4" id="KW-1185">Reference proteome</keyword>
<dbReference type="Gene3D" id="1.10.8.790">
    <property type="entry name" value="RNA-dependent RNA polymerase, slab domain, helical subdomain-like"/>
    <property type="match status" value="1"/>
</dbReference>
<dbReference type="GO" id="GO:0003968">
    <property type="term" value="F:RNA-directed RNA polymerase activity"/>
    <property type="evidence" value="ECO:0007669"/>
    <property type="project" value="UniProtKB-KW"/>
</dbReference>
<protein>
    <recommendedName>
        <fullName evidence="1">RNA-dependent RNA polymerase</fullName>
        <ecNumber evidence="1">2.7.7.48</ecNumber>
    </recommendedName>
</protein>
<dbReference type="GO" id="GO:0031380">
    <property type="term" value="C:nuclear RNA-directed RNA polymerase complex"/>
    <property type="evidence" value="ECO:0007669"/>
    <property type="project" value="TreeGrafter"/>
</dbReference>
<dbReference type="InterPro" id="IPR007855">
    <property type="entry name" value="RDRP"/>
</dbReference>
<keyword evidence="1" id="KW-0694">RNA-binding</keyword>
<keyword evidence="1 3" id="KW-0696">RNA-directed RNA polymerase</keyword>
<name>A0A8T9B1U4_9HELO</name>
<sequence length="1051" mass="119541">MQASQPKTALGIENFSELTLDDPAFIDSQPSKNPSSPCSVYSDYGSIPDEDLINIDSNGNAPQAPIDNAFTHQAVSRDSSNAGLIDDDLWRRLEGVFPILPDGLKFASFRVAYEITRVFQHVEVQVPWPDIRFPPNHVLENYDKLWNFLADLDILKDKVLPEKSTLEAWDVAVDDYQKGSHGVVLAGSLRFNPDSGGPFFCFQLKPLKLDRSHRIGRRLGHSRFIEIDMPCLLVSGLPKSIPTRLLNQTQRVVWNWFWHQQHVLFGYSWKPFFVKDVESRSPKVEKSRPIEREDDLHRVYFFAVAGRGLKKVSDPLQTPPETQKQLEIPIGSLLDMIRPFQENTAQPYLKLFARTSLATLVLEQTQIRYGADIKPERHDDYDQLEKQGQDSQIMTDGAGRLSPSFANKVRQLIGISYHPSAFQGRIGSAKGLWVVDYNDTSNEDWIEISDSQRKWNDRQGNHPEAHHSSHRTFEVLEYTRPLKPAKLNMQMLPIFIAQTKSTDLLRQTLKTLMKQGIWGEFSKLVEAFKDPLLLQQWTKRSNANTNDILRTGKIPYRAGMPISSEDQLFMMLDAGFTTDKNSFMKRLARSLLINRLNEFGRKLNIPLARSTNVYIMADWWGVLQPGEVYLDFSSFVDDETGIQGERLAGRELLVARSPAHFSSDIQKVKAVVRAELMGLKDIMIFSTKGSHPLADKLSGGDYDGDKVFVCWEPLIVDGFTNAAVPAKPELAKEGWISKDKTTYAELVRDQKDPVQHFLEKSFEFNMRETMLGICTIKKEKLCYHSGTIDRPNEIYWHTLLSELVDQAKSGTSFDENSLKRFVKQFGPAPSPEQIYKRDDPVFPDIPAHIIDFLASEAEKLIGECKAEFHAAIPDPPHWDEDLVRCYKHARKIENEDWKSLLDQLDKDIKEAKPLLARKFRRDDESGQSFTPNLLAAFEIYQEIQPQSTNPLAQQLQDPCWDPETTQWALLRASALFASFSKSSVSSYVWWLAGRQLAHLKAGCSSRGVHAVTSGMYISKKTNNSMISRLRSENQGPVLAAVLDEDDFVDET</sequence>
<evidence type="ECO:0000256" key="1">
    <source>
        <dbReference type="RuleBase" id="RU363098"/>
    </source>
</evidence>
<dbReference type="PANTHER" id="PTHR23079">
    <property type="entry name" value="RNA-DEPENDENT RNA POLYMERASE"/>
    <property type="match status" value="1"/>
</dbReference>
<keyword evidence="1" id="KW-0808">Transferase</keyword>
<gene>
    <name evidence="3" type="primary">RDR2</name>
    <name evidence="3" type="ORF">LARI1_G008689</name>
</gene>
<accession>A0A8T9B1U4</accession>
<evidence type="ECO:0000259" key="2">
    <source>
        <dbReference type="Pfam" id="PF05183"/>
    </source>
</evidence>
<dbReference type="GO" id="GO:0003723">
    <property type="term" value="F:RNA binding"/>
    <property type="evidence" value="ECO:0007669"/>
    <property type="project" value="UniProtKB-KW"/>
</dbReference>
<comment type="caution">
    <text evidence="3">The sequence shown here is derived from an EMBL/GenBank/DDBJ whole genome shotgun (WGS) entry which is preliminary data.</text>
</comment>
<dbReference type="InterPro" id="IPR057596">
    <property type="entry name" value="RDRP_core"/>
</dbReference>
<comment type="similarity">
    <text evidence="1">Belongs to the RdRP family.</text>
</comment>